<organism evidence="11 12">
    <name type="scientific">Candidatus Accumulibacter phosphatis</name>
    <dbReference type="NCBI Taxonomy" id="327160"/>
    <lineage>
        <taxon>Bacteria</taxon>
        <taxon>Pseudomonadati</taxon>
        <taxon>Pseudomonadota</taxon>
        <taxon>Betaproteobacteria</taxon>
        <taxon>Candidatus Accumulibacter</taxon>
    </lineage>
</organism>
<dbReference type="EC" id="2.1.2.9" evidence="3 8"/>
<accession>A0A080LUC2</accession>
<dbReference type="PANTHER" id="PTHR11138:SF5">
    <property type="entry name" value="METHIONYL-TRNA FORMYLTRANSFERASE, MITOCHONDRIAL"/>
    <property type="match status" value="1"/>
</dbReference>
<proteinExistence type="inferred from homology"/>
<evidence type="ECO:0000256" key="5">
    <source>
        <dbReference type="ARBA" id="ARBA00022679"/>
    </source>
</evidence>
<evidence type="ECO:0000256" key="8">
    <source>
        <dbReference type="HAMAP-Rule" id="MF_00182"/>
    </source>
</evidence>
<comment type="similarity">
    <text evidence="2 8">Belongs to the Fmt family.</text>
</comment>
<dbReference type="Gene3D" id="3.10.25.10">
    <property type="entry name" value="Formyl transferase, C-terminal domain"/>
    <property type="match status" value="1"/>
</dbReference>
<dbReference type="PANTHER" id="PTHR11138">
    <property type="entry name" value="METHIONYL-TRNA FORMYLTRANSFERASE"/>
    <property type="match status" value="1"/>
</dbReference>
<dbReference type="InterPro" id="IPR002376">
    <property type="entry name" value="Formyl_transf_N"/>
</dbReference>
<sequence>MKLVFAGTPEFAALALRAIIAAGHQVAMVLTQPDRASGRGLALRASPVKQLAEAMGIEVFQPPTLRDPIAQERIRAVTAEVIIVAAYGLILPQALLDMPPFGCINIHASLLPRWRGAAPVQRALLAGDRETGVCIMQMDAGLDSGPLLLSARQPINKDDTASSLHDRLAEQGARLIVEVLARLPLLARPQPETGITYAAKISKTEAALDWRLPAAQLERQVRAFNPFPGATCVIDGSVLKVWRAEVVAGVGLPGVILAAQRSGIVVACADGALLLAELQKAGGRRLSAAQFLAGTPVVEGSRCAVSTA</sequence>
<dbReference type="SUPFAM" id="SSF53328">
    <property type="entry name" value="Formyltransferase"/>
    <property type="match status" value="1"/>
</dbReference>
<evidence type="ECO:0000256" key="4">
    <source>
        <dbReference type="ARBA" id="ARBA00016014"/>
    </source>
</evidence>
<evidence type="ECO:0000313" key="11">
    <source>
        <dbReference type="EMBL" id="KFB72106.1"/>
    </source>
</evidence>
<dbReference type="Gene3D" id="3.40.50.170">
    <property type="entry name" value="Formyl transferase, N-terminal domain"/>
    <property type="match status" value="1"/>
</dbReference>
<dbReference type="EMBL" id="JDVG02000438">
    <property type="protein sequence ID" value="KFB72106.1"/>
    <property type="molecule type" value="Genomic_DNA"/>
</dbReference>
<evidence type="ECO:0000256" key="7">
    <source>
        <dbReference type="ARBA" id="ARBA00048558"/>
    </source>
</evidence>
<evidence type="ECO:0000256" key="3">
    <source>
        <dbReference type="ARBA" id="ARBA00012261"/>
    </source>
</evidence>
<name>A0A080LUC2_9PROT</name>
<dbReference type="HAMAP" id="MF_00182">
    <property type="entry name" value="Formyl_trans"/>
    <property type="match status" value="1"/>
</dbReference>
<dbReference type="InterPro" id="IPR001555">
    <property type="entry name" value="GART_AS"/>
</dbReference>
<dbReference type="InterPro" id="IPR036477">
    <property type="entry name" value="Formyl_transf_N_sf"/>
</dbReference>
<dbReference type="InterPro" id="IPR041711">
    <property type="entry name" value="Met-tRNA-FMT_N"/>
</dbReference>
<comment type="function">
    <text evidence="1 8">Attaches a formyl group to the free amino group of methionyl-tRNA(fMet). The formyl group appears to play a dual role in the initiator identity of N-formylmethionyl-tRNA by promoting its recognition by IF2 and preventing the misappropriation of this tRNA by the elongation apparatus.</text>
</comment>
<protein>
    <recommendedName>
        <fullName evidence="4 8">Methionyl-tRNA formyltransferase</fullName>
        <ecNumber evidence="3 8">2.1.2.9</ecNumber>
    </recommendedName>
</protein>
<dbReference type="InterPro" id="IPR005793">
    <property type="entry name" value="Formyl_trans_C"/>
</dbReference>
<dbReference type="InterPro" id="IPR037022">
    <property type="entry name" value="Formyl_trans_C_sf"/>
</dbReference>
<dbReference type="GO" id="GO:0004479">
    <property type="term" value="F:methionyl-tRNA formyltransferase activity"/>
    <property type="evidence" value="ECO:0007669"/>
    <property type="project" value="UniProtKB-UniRule"/>
</dbReference>
<dbReference type="AlphaFoldDB" id="A0A080LUC2"/>
<evidence type="ECO:0000256" key="1">
    <source>
        <dbReference type="ARBA" id="ARBA00002606"/>
    </source>
</evidence>
<reference evidence="11 12" key="1">
    <citation type="submission" date="2014-02" db="EMBL/GenBank/DDBJ databases">
        <title>Expanding our view of genomic diversity in Candidatus Accumulibacter clades.</title>
        <authorList>
            <person name="Skennerton C.T."/>
            <person name="Barr J.J."/>
            <person name="Slater F.R."/>
            <person name="Bond P.L."/>
            <person name="Tyson G.W."/>
        </authorList>
    </citation>
    <scope>NUCLEOTIDE SEQUENCE [LARGE SCALE GENOMIC DNA]</scope>
    <source>
        <strain evidence="12">BA-91</strain>
    </source>
</reference>
<evidence type="ECO:0000259" key="10">
    <source>
        <dbReference type="Pfam" id="PF02911"/>
    </source>
</evidence>
<evidence type="ECO:0000259" key="9">
    <source>
        <dbReference type="Pfam" id="PF00551"/>
    </source>
</evidence>
<evidence type="ECO:0000313" key="12">
    <source>
        <dbReference type="Proteomes" id="UP000020077"/>
    </source>
</evidence>
<dbReference type="Pfam" id="PF02911">
    <property type="entry name" value="Formyl_trans_C"/>
    <property type="match status" value="1"/>
</dbReference>
<keyword evidence="6 8" id="KW-0648">Protein biosynthesis</keyword>
<keyword evidence="5 8" id="KW-0808">Transferase</keyword>
<dbReference type="Proteomes" id="UP000020077">
    <property type="component" value="Unassembled WGS sequence"/>
</dbReference>
<evidence type="ECO:0000256" key="2">
    <source>
        <dbReference type="ARBA" id="ARBA00010699"/>
    </source>
</evidence>
<dbReference type="NCBIfam" id="TIGR00460">
    <property type="entry name" value="fmt"/>
    <property type="match status" value="1"/>
</dbReference>
<dbReference type="Pfam" id="PF00551">
    <property type="entry name" value="Formyl_trans_N"/>
    <property type="match status" value="1"/>
</dbReference>
<dbReference type="InterPro" id="IPR011034">
    <property type="entry name" value="Formyl_transferase-like_C_sf"/>
</dbReference>
<dbReference type="PROSITE" id="PS00373">
    <property type="entry name" value="GART"/>
    <property type="match status" value="1"/>
</dbReference>
<evidence type="ECO:0000256" key="6">
    <source>
        <dbReference type="ARBA" id="ARBA00022917"/>
    </source>
</evidence>
<comment type="caution">
    <text evidence="11">The sequence shown here is derived from an EMBL/GenBank/DDBJ whole genome shotgun (WGS) entry which is preliminary data.</text>
</comment>
<dbReference type="SUPFAM" id="SSF50486">
    <property type="entry name" value="FMT C-terminal domain-like"/>
    <property type="match status" value="1"/>
</dbReference>
<dbReference type="InterPro" id="IPR044135">
    <property type="entry name" value="Met-tRNA-FMT_C"/>
</dbReference>
<gene>
    <name evidence="8 11" type="primary">fmt</name>
    <name evidence="11" type="ORF">AW09_002726</name>
</gene>
<dbReference type="InterPro" id="IPR005794">
    <property type="entry name" value="Fmt"/>
</dbReference>
<dbReference type="CDD" id="cd08646">
    <property type="entry name" value="FMT_core_Met-tRNA-FMT_N"/>
    <property type="match status" value="1"/>
</dbReference>
<feature type="domain" description="Formyl transferase C-terminal" evidence="10">
    <location>
        <begin position="200"/>
        <end position="294"/>
    </location>
</feature>
<comment type="catalytic activity">
    <reaction evidence="7 8">
        <text>L-methionyl-tRNA(fMet) + (6R)-10-formyltetrahydrofolate = N-formyl-L-methionyl-tRNA(fMet) + (6S)-5,6,7,8-tetrahydrofolate + H(+)</text>
        <dbReference type="Rhea" id="RHEA:24380"/>
        <dbReference type="Rhea" id="RHEA-COMP:9952"/>
        <dbReference type="Rhea" id="RHEA-COMP:9953"/>
        <dbReference type="ChEBI" id="CHEBI:15378"/>
        <dbReference type="ChEBI" id="CHEBI:57453"/>
        <dbReference type="ChEBI" id="CHEBI:78530"/>
        <dbReference type="ChEBI" id="CHEBI:78844"/>
        <dbReference type="ChEBI" id="CHEBI:195366"/>
        <dbReference type="EC" id="2.1.2.9"/>
    </reaction>
</comment>
<dbReference type="CDD" id="cd08704">
    <property type="entry name" value="Met_tRNA_FMT_C"/>
    <property type="match status" value="1"/>
</dbReference>
<feature type="domain" description="Formyl transferase N-terminal" evidence="9">
    <location>
        <begin position="1"/>
        <end position="180"/>
    </location>
</feature>
<dbReference type="GO" id="GO:0005829">
    <property type="term" value="C:cytosol"/>
    <property type="evidence" value="ECO:0007669"/>
    <property type="project" value="TreeGrafter"/>
</dbReference>
<feature type="binding site" evidence="8">
    <location>
        <begin position="109"/>
        <end position="112"/>
    </location>
    <ligand>
        <name>(6S)-5,6,7,8-tetrahydrofolate</name>
        <dbReference type="ChEBI" id="CHEBI:57453"/>
    </ligand>
</feature>